<proteinExistence type="predicted"/>
<dbReference type="Proteomes" id="UP000766336">
    <property type="component" value="Unassembled WGS sequence"/>
</dbReference>
<comment type="caution">
    <text evidence="2">The sequence shown here is derived from an EMBL/GenBank/DDBJ whole genome shotgun (WGS) entry which is preliminary data.</text>
</comment>
<dbReference type="RefSeq" id="WP_213669868.1">
    <property type="nucleotide sequence ID" value="NZ_JAHCDA010000002.1"/>
</dbReference>
<evidence type="ECO:0000313" key="3">
    <source>
        <dbReference type="Proteomes" id="UP000766336"/>
    </source>
</evidence>
<protein>
    <submittedName>
        <fullName evidence="2">Uncharacterized protein</fullName>
    </submittedName>
</protein>
<dbReference type="EMBL" id="JAHCDA010000002">
    <property type="protein sequence ID" value="MBS7811179.1"/>
    <property type="molecule type" value="Genomic_DNA"/>
</dbReference>
<reference evidence="2 3" key="1">
    <citation type="submission" date="2021-05" db="EMBL/GenBank/DDBJ databases">
        <title>Roseococcus sp. XZZS9, whole genome shotgun sequencing project.</title>
        <authorList>
            <person name="Zhao G."/>
            <person name="Shen L."/>
        </authorList>
    </citation>
    <scope>NUCLEOTIDE SEQUENCE [LARGE SCALE GENOMIC DNA]</scope>
    <source>
        <strain evidence="2 3">XZZS9</strain>
    </source>
</reference>
<sequence>MPRDGMHHSHGAPMSPSPFDRSPIGMPPTEVRIILQMAAVRLKQLGADTGSMQTCALGDALEEAASGETEAACQALREAEAYRGMRA</sequence>
<feature type="region of interest" description="Disordered" evidence="1">
    <location>
        <begin position="1"/>
        <end position="27"/>
    </location>
</feature>
<organism evidence="2 3">
    <name type="scientific">Roseococcus pinisoli</name>
    <dbReference type="NCBI Taxonomy" id="2835040"/>
    <lineage>
        <taxon>Bacteria</taxon>
        <taxon>Pseudomonadati</taxon>
        <taxon>Pseudomonadota</taxon>
        <taxon>Alphaproteobacteria</taxon>
        <taxon>Acetobacterales</taxon>
        <taxon>Roseomonadaceae</taxon>
        <taxon>Roseococcus</taxon>
    </lineage>
</organism>
<accession>A0ABS5QCC1</accession>
<name>A0ABS5QCC1_9PROT</name>
<evidence type="ECO:0000256" key="1">
    <source>
        <dbReference type="SAM" id="MobiDB-lite"/>
    </source>
</evidence>
<evidence type="ECO:0000313" key="2">
    <source>
        <dbReference type="EMBL" id="MBS7811179.1"/>
    </source>
</evidence>
<gene>
    <name evidence="2" type="ORF">KHU32_09540</name>
</gene>
<keyword evidence="3" id="KW-1185">Reference proteome</keyword>